<evidence type="ECO:0000313" key="3">
    <source>
        <dbReference type="EMBL" id="OCT54243.1"/>
    </source>
</evidence>
<name>A0A1C1D0A5_9EURO</name>
<dbReference type="VEuPathDB" id="FungiDB:CLCR_00232"/>
<comment type="caution">
    <text evidence="3">The sequence shown here is derived from an EMBL/GenBank/DDBJ whole genome shotgun (WGS) entry which is preliminary data.</text>
</comment>
<protein>
    <submittedName>
        <fullName evidence="3">Uncharacterized protein</fullName>
    </submittedName>
</protein>
<accession>A0A1C1D0A5</accession>
<dbReference type="eggNOG" id="ENOG502S1M0">
    <property type="taxonomic scope" value="Eukaryota"/>
</dbReference>
<gene>
    <name evidence="3" type="ORF">CLCR_00232</name>
</gene>
<feature type="compositionally biased region" description="Polar residues" evidence="1">
    <location>
        <begin position="68"/>
        <end position="88"/>
    </location>
</feature>
<evidence type="ECO:0000256" key="2">
    <source>
        <dbReference type="SAM" id="Phobius"/>
    </source>
</evidence>
<feature type="transmembrane region" description="Helical" evidence="2">
    <location>
        <begin position="167"/>
        <end position="188"/>
    </location>
</feature>
<evidence type="ECO:0000313" key="4">
    <source>
        <dbReference type="Proteomes" id="UP000094526"/>
    </source>
</evidence>
<dbReference type="OrthoDB" id="3596604at2759"/>
<evidence type="ECO:0000256" key="1">
    <source>
        <dbReference type="SAM" id="MobiDB-lite"/>
    </source>
</evidence>
<dbReference type="Proteomes" id="UP000094526">
    <property type="component" value="Unassembled WGS sequence"/>
</dbReference>
<dbReference type="EMBL" id="LGRB01000005">
    <property type="protein sequence ID" value="OCT54243.1"/>
    <property type="molecule type" value="Genomic_DNA"/>
</dbReference>
<feature type="transmembrane region" description="Helical" evidence="2">
    <location>
        <begin position="129"/>
        <end position="155"/>
    </location>
</feature>
<proteinExistence type="predicted"/>
<sequence>MTSRYSRLNHFPGAEADTSREHLTGSPDDFAHPNDVPLKSMGSQAHEGEWRPVASSGDGSLNDRVGKSEQSYFQPRPTGASQRASTGISIPSVASSPWEHKLNEKHIRSAPTTTETVRYFDPRRQTRRVFLDCLFMWFWTVGICAALACTMYGFSTIVTGLTRRQKYVYNALITGLSIVLGLAFAAQFKQYAEMMRWRFLASQYRKIQDFEDVLGCDSYRSALRIMWRGHRRGTWYPSKAQVLAACWILVFVVFNVGTALLGLTYSMDVSDTYVHLSHSEISVADLSYISSQPLPGGGLDYSSEFQKAAANLWGRVGQNFITIPQDLDDVEAHPNARYVSPDGSFYYYRFVDLSLDQKANVGSQRTVSSTASCVEYTVTFGGYAGLNTQDADLVYSVQWVDDQGNSFSDTISNVATGETTWMANSSSACGPRCVQILALQSANNLTSPPEGLRISAVPTPRLWACNNTVGRVTNTDVAGFDDPSRVDLPDDQAFYLAGAIGWTGIETVGSDLQYSLFNGDTQYNPPGNVTADYIAALVMSFTVGAMSASDGLGGPRVNLTGDVSPSPAQVVNVRWADAGGILAGIPFVQFVMLLGVVWFASKAIILEPSYMTVAHLLYPVIQKVGKDGCLFTVDEMAERLGRGYRIAYGVRPDPADPGRHDTTFVRDLDVIEESEGHGYIRGSMPEGRYD</sequence>
<keyword evidence="2" id="KW-1133">Transmembrane helix</keyword>
<organism evidence="3 4">
    <name type="scientific">Cladophialophora carrionii</name>
    <dbReference type="NCBI Taxonomy" id="86049"/>
    <lineage>
        <taxon>Eukaryota</taxon>
        <taxon>Fungi</taxon>
        <taxon>Dikarya</taxon>
        <taxon>Ascomycota</taxon>
        <taxon>Pezizomycotina</taxon>
        <taxon>Eurotiomycetes</taxon>
        <taxon>Chaetothyriomycetidae</taxon>
        <taxon>Chaetothyriales</taxon>
        <taxon>Herpotrichiellaceae</taxon>
        <taxon>Cladophialophora</taxon>
    </lineage>
</organism>
<feature type="transmembrane region" description="Helical" evidence="2">
    <location>
        <begin position="242"/>
        <end position="265"/>
    </location>
</feature>
<feature type="region of interest" description="Disordered" evidence="1">
    <location>
        <begin position="1"/>
        <end position="88"/>
    </location>
</feature>
<dbReference type="VEuPathDB" id="FungiDB:G647_10170"/>
<keyword evidence="4" id="KW-1185">Reference proteome</keyword>
<keyword evidence="2" id="KW-0472">Membrane</keyword>
<dbReference type="AlphaFoldDB" id="A0A1C1D0A5"/>
<keyword evidence="2" id="KW-0812">Transmembrane</keyword>
<reference evidence="4" key="1">
    <citation type="submission" date="2015-07" db="EMBL/GenBank/DDBJ databases">
        <authorList>
            <person name="Teixeira M.M."/>
            <person name="Souza R.C."/>
            <person name="Almeida L.G."/>
            <person name="Vicente V.A."/>
            <person name="de Hoog S."/>
            <person name="Bocca A.L."/>
            <person name="de Almeida S.R."/>
            <person name="Vasconcelos A.T."/>
            <person name="Felipe M.S."/>
        </authorList>
    </citation>
    <scope>NUCLEOTIDE SEQUENCE [LARGE SCALE GENOMIC DNA]</scope>
    <source>
        <strain evidence="4">KSF</strain>
    </source>
</reference>